<dbReference type="SUPFAM" id="SSF46785">
    <property type="entry name" value="Winged helix' DNA-binding domain"/>
    <property type="match status" value="1"/>
</dbReference>
<keyword evidence="3" id="KW-0804">Transcription</keyword>
<evidence type="ECO:0000256" key="1">
    <source>
        <dbReference type="ARBA" id="ARBA00023015"/>
    </source>
</evidence>
<dbReference type="PROSITE" id="PS51063">
    <property type="entry name" value="HTH_CRP_2"/>
    <property type="match status" value="1"/>
</dbReference>
<keyword evidence="7" id="KW-1185">Reference proteome</keyword>
<dbReference type="InterPro" id="IPR050397">
    <property type="entry name" value="Env_Response_Regulators"/>
</dbReference>
<gene>
    <name evidence="6" type="ORF">M9799_02550</name>
</gene>
<dbReference type="Pfam" id="PF13545">
    <property type="entry name" value="HTH_Crp_2"/>
    <property type="match status" value="1"/>
</dbReference>
<accession>A0ABY6GC80</accession>
<sequence length="247" mass="27474">MPTPVPPPSFSPLLPEHLPILRSGRWFHGLPRPLAQQLAQLARVRCLAPGEAVFRRGDPPDGLHAVLRGTLRMSGAGTGARARGTLLMLLEAPSWFGEPSLFDQSPRAHDVIAVQGSSVLQVPQAPLLDWLQQHPEHWRPLALLVTLRLRQALAMLEDQATLAAPQRLARWLVSLALDHGQRLDSTQSRRVLHLSQEQLAHMLALSRQTTNQMLQELQQRGLLRLHRGRLEILDLPGLRGIALAEPH</sequence>
<name>A0ABY6GC80_9BURK</name>
<dbReference type="InterPro" id="IPR036388">
    <property type="entry name" value="WH-like_DNA-bd_sf"/>
</dbReference>
<dbReference type="Pfam" id="PF00027">
    <property type="entry name" value="cNMP_binding"/>
    <property type="match status" value="1"/>
</dbReference>
<keyword evidence="2" id="KW-0238">DNA-binding</keyword>
<dbReference type="SUPFAM" id="SSF51206">
    <property type="entry name" value="cAMP-binding domain-like"/>
    <property type="match status" value="1"/>
</dbReference>
<dbReference type="EMBL" id="CP106881">
    <property type="protein sequence ID" value="UYG52142.1"/>
    <property type="molecule type" value="Genomic_DNA"/>
</dbReference>
<dbReference type="InterPro" id="IPR036390">
    <property type="entry name" value="WH_DNA-bd_sf"/>
</dbReference>
<dbReference type="PANTHER" id="PTHR24567:SF74">
    <property type="entry name" value="HTH-TYPE TRANSCRIPTIONAL REGULATOR ARCR"/>
    <property type="match status" value="1"/>
</dbReference>
<proteinExistence type="predicted"/>
<evidence type="ECO:0000259" key="4">
    <source>
        <dbReference type="PROSITE" id="PS50042"/>
    </source>
</evidence>
<dbReference type="SMART" id="SM00419">
    <property type="entry name" value="HTH_CRP"/>
    <property type="match status" value="1"/>
</dbReference>
<dbReference type="PROSITE" id="PS50042">
    <property type="entry name" value="CNMP_BINDING_3"/>
    <property type="match status" value="1"/>
</dbReference>
<dbReference type="InterPro" id="IPR014710">
    <property type="entry name" value="RmlC-like_jellyroll"/>
</dbReference>
<dbReference type="PANTHER" id="PTHR24567">
    <property type="entry name" value="CRP FAMILY TRANSCRIPTIONAL REGULATORY PROTEIN"/>
    <property type="match status" value="1"/>
</dbReference>
<protein>
    <submittedName>
        <fullName evidence="6">Crp/Fnr family transcriptional regulator</fullName>
    </submittedName>
</protein>
<dbReference type="RefSeq" id="WP_231044331.1">
    <property type="nucleotide sequence ID" value="NZ_CP106881.1"/>
</dbReference>
<feature type="domain" description="HTH crp-type" evidence="5">
    <location>
        <begin position="162"/>
        <end position="236"/>
    </location>
</feature>
<dbReference type="InterPro" id="IPR000595">
    <property type="entry name" value="cNMP-bd_dom"/>
</dbReference>
<dbReference type="Gene3D" id="2.60.120.10">
    <property type="entry name" value="Jelly Rolls"/>
    <property type="match status" value="1"/>
</dbReference>
<keyword evidence="1" id="KW-0805">Transcription regulation</keyword>
<evidence type="ECO:0000313" key="7">
    <source>
        <dbReference type="Proteomes" id="UP001162800"/>
    </source>
</evidence>
<evidence type="ECO:0000259" key="5">
    <source>
        <dbReference type="PROSITE" id="PS51063"/>
    </source>
</evidence>
<dbReference type="CDD" id="cd00092">
    <property type="entry name" value="HTH_CRP"/>
    <property type="match status" value="1"/>
</dbReference>
<evidence type="ECO:0000256" key="3">
    <source>
        <dbReference type="ARBA" id="ARBA00023163"/>
    </source>
</evidence>
<organism evidence="6 7">
    <name type="scientific">Comamonas endophytica</name>
    <dbReference type="NCBI Taxonomy" id="2949090"/>
    <lineage>
        <taxon>Bacteria</taxon>
        <taxon>Pseudomonadati</taxon>
        <taxon>Pseudomonadota</taxon>
        <taxon>Betaproteobacteria</taxon>
        <taxon>Burkholderiales</taxon>
        <taxon>Comamonadaceae</taxon>
        <taxon>Comamonas</taxon>
    </lineage>
</organism>
<evidence type="ECO:0000256" key="2">
    <source>
        <dbReference type="ARBA" id="ARBA00023125"/>
    </source>
</evidence>
<dbReference type="SMART" id="SM00100">
    <property type="entry name" value="cNMP"/>
    <property type="match status" value="1"/>
</dbReference>
<reference evidence="6" key="1">
    <citation type="submission" date="2022-09" db="EMBL/GenBank/DDBJ databases">
        <title>The complete genome of Acidovorax sp. 5MLIR.</title>
        <authorList>
            <person name="Liu L."/>
            <person name="Yue J."/>
            <person name="Yang F."/>
            <person name="Yuan J."/>
            <person name="Li L."/>
        </authorList>
    </citation>
    <scope>NUCLEOTIDE SEQUENCE</scope>
    <source>
        <strain evidence="6">5MLIR</strain>
    </source>
</reference>
<feature type="domain" description="Cyclic nucleotide-binding" evidence="4">
    <location>
        <begin position="26"/>
        <end position="122"/>
    </location>
</feature>
<dbReference type="InterPro" id="IPR012318">
    <property type="entry name" value="HTH_CRP"/>
</dbReference>
<evidence type="ECO:0000313" key="6">
    <source>
        <dbReference type="EMBL" id="UYG52142.1"/>
    </source>
</evidence>
<dbReference type="InterPro" id="IPR018490">
    <property type="entry name" value="cNMP-bd_dom_sf"/>
</dbReference>
<dbReference type="Gene3D" id="1.10.10.10">
    <property type="entry name" value="Winged helix-like DNA-binding domain superfamily/Winged helix DNA-binding domain"/>
    <property type="match status" value="1"/>
</dbReference>
<dbReference type="Proteomes" id="UP001162800">
    <property type="component" value="Chromosome"/>
</dbReference>
<dbReference type="CDD" id="cd00038">
    <property type="entry name" value="CAP_ED"/>
    <property type="match status" value="1"/>
</dbReference>